<comment type="catalytic activity">
    <reaction evidence="1 10">
        <text>UDP-alpha-D-glucose = UDP-alpha-D-galactose</text>
        <dbReference type="Rhea" id="RHEA:22168"/>
        <dbReference type="ChEBI" id="CHEBI:58885"/>
        <dbReference type="ChEBI" id="CHEBI:66914"/>
        <dbReference type="EC" id="5.1.3.2"/>
    </reaction>
</comment>
<dbReference type="CDD" id="cd05247">
    <property type="entry name" value="UDP_G4E_1_SDR_e"/>
    <property type="match status" value="1"/>
</dbReference>
<dbReference type="InterPro" id="IPR001509">
    <property type="entry name" value="Epimerase_deHydtase"/>
</dbReference>
<sequence>MPSDTRDGARWTGNGPVVLVTGGAGFVGSHTCKALAGAGFRPVVYDNLSNGARQAVQWGPLEVGDLDDAERLAAVVAAYAPKGVLHFAGRIEAGASVTDPAAFYDANVAATLTLLRVMRAAGLDAIVFSSTAAVYGDPDVLPIPETHPLHPVNPYGRTKRMAEEILADLHTAEGLRYAALRYFNAAGADPDGDLWETHQPETHLIPLTVQAALGLRPEIAVFGTDYDTPDGTCVRDYVHVADLAQAHVLALGRLLGGGAPLVANLGTGRGHSVREVVATVERVTGRPVPTRIAPRRPGDPPTLVAAPDTAIAELGWRPIHAALEAQVRDSVRGERRRAGLQAPDDGGPLSASGSAPP</sequence>
<keyword evidence="14" id="KW-1185">Reference proteome</keyword>
<comment type="pathway">
    <text evidence="3 10">Carbohydrate metabolism; galactose metabolism.</text>
</comment>
<evidence type="ECO:0000256" key="5">
    <source>
        <dbReference type="ARBA" id="ARBA00013189"/>
    </source>
</evidence>
<evidence type="ECO:0000313" key="14">
    <source>
        <dbReference type="Proteomes" id="UP000324065"/>
    </source>
</evidence>
<dbReference type="EMBL" id="VWPJ01000020">
    <property type="protein sequence ID" value="KAA5604248.1"/>
    <property type="molecule type" value="Genomic_DNA"/>
</dbReference>
<proteinExistence type="inferred from homology"/>
<dbReference type="Pfam" id="PF01370">
    <property type="entry name" value="Epimerase"/>
    <property type="match status" value="1"/>
</dbReference>
<dbReference type="Gene3D" id="3.90.25.10">
    <property type="entry name" value="UDP-galactose 4-epimerase, domain 1"/>
    <property type="match status" value="1"/>
</dbReference>
<name>A0A5M6I998_9PROT</name>
<keyword evidence="8 10" id="KW-0413">Isomerase</keyword>
<evidence type="ECO:0000256" key="10">
    <source>
        <dbReference type="RuleBase" id="RU366046"/>
    </source>
</evidence>
<keyword evidence="7 10" id="KW-0520">NAD</keyword>
<evidence type="ECO:0000313" key="13">
    <source>
        <dbReference type="EMBL" id="KAA5604248.1"/>
    </source>
</evidence>
<dbReference type="PANTHER" id="PTHR43725">
    <property type="entry name" value="UDP-GLUCOSE 4-EPIMERASE"/>
    <property type="match status" value="1"/>
</dbReference>
<dbReference type="NCBIfam" id="TIGR01179">
    <property type="entry name" value="galE"/>
    <property type="match status" value="1"/>
</dbReference>
<comment type="caution">
    <text evidence="13">The sequence shown here is derived from an EMBL/GenBank/DDBJ whole genome shotgun (WGS) entry which is preliminary data.</text>
</comment>
<evidence type="ECO:0000256" key="7">
    <source>
        <dbReference type="ARBA" id="ARBA00023027"/>
    </source>
</evidence>
<feature type="domain" description="NAD-dependent epimerase/dehydratase" evidence="12">
    <location>
        <begin position="18"/>
        <end position="266"/>
    </location>
</feature>
<dbReference type="RefSeq" id="WP_150063625.1">
    <property type="nucleotide sequence ID" value="NZ_JACHII010000016.1"/>
</dbReference>
<comment type="subunit">
    <text evidence="10">Homodimer.</text>
</comment>
<reference evidence="13 14" key="1">
    <citation type="submission" date="2019-09" db="EMBL/GenBank/DDBJ databases">
        <title>Genome sequence of Roseospira marina, one of the more divergent members of the non-sulfur purple photosynthetic bacterial family, the Rhodospirillaceae.</title>
        <authorList>
            <person name="Meyer T."/>
            <person name="Kyndt J."/>
        </authorList>
    </citation>
    <scope>NUCLEOTIDE SEQUENCE [LARGE SCALE GENOMIC DNA]</scope>
    <source>
        <strain evidence="13 14">DSM 15113</strain>
    </source>
</reference>
<protein>
    <recommendedName>
        <fullName evidence="6 10">UDP-glucose 4-epimerase</fullName>
        <ecNumber evidence="5 10">5.1.3.2</ecNumber>
    </recommendedName>
</protein>
<organism evidence="13 14">
    <name type="scientific">Roseospira marina</name>
    <dbReference type="NCBI Taxonomy" id="140057"/>
    <lineage>
        <taxon>Bacteria</taxon>
        <taxon>Pseudomonadati</taxon>
        <taxon>Pseudomonadota</taxon>
        <taxon>Alphaproteobacteria</taxon>
        <taxon>Rhodospirillales</taxon>
        <taxon>Rhodospirillaceae</taxon>
        <taxon>Roseospira</taxon>
    </lineage>
</organism>
<dbReference type="PANTHER" id="PTHR43725:SF53">
    <property type="entry name" value="UDP-ARABINOSE 4-EPIMERASE 1"/>
    <property type="match status" value="1"/>
</dbReference>
<dbReference type="Gene3D" id="3.40.50.720">
    <property type="entry name" value="NAD(P)-binding Rossmann-like Domain"/>
    <property type="match status" value="1"/>
</dbReference>
<evidence type="ECO:0000256" key="4">
    <source>
        <dbReference type="ARBA" id="ARBA00007637"/>
    </source>
</evidence>
<dbReference type="AlphaFoldDB" id="A0A5M6I998"/>
<keyword evidence="9 10" id="KW-0119">Carbohydrate metabolism</keyword>
<gene>
    <name evidence="13" type="primary">galE</name>
    <name evidence="13" type="ORF">F1188_16895</name>
</gene>
<dbReference type="SUPFAM" id="SSF51735">
    <property type="entry name" value="NAD(P)-binding Rossmann-fold domains"/>
    <property type="match status" value="1"/>
</dbReference>
<dbReference type="Proteomes" id="UP000324065">
    <property type="component" value="Unassembled WGS sequence"/>
</dbReference>
<dbReference type="OrthoDB" id="9801785at2"/>
<dbReference type="UniPathway" id="UPA00214"/>
<dbReference type="GO" id="GO:0033499">
    <property type="term" value="P:galactose catabolic process via UDP-galactose, Leloir pathway"/>
    <property type="evidence" value="ECO:0007669"/>
    <property type="project" value="TreeGrafter"/>
</dbReference>
<accession>A0A5M6I998</accession>
<dbReference type="InterPro" id="IPR036291">
    <property type="entry name" value="NAD(P)-bd_dom_sf"/>
</dbReference>
<comment type="cofactor">
    <cofactor evidence="2 10">
        <name>NAD(+)</name>
        <dbReference type="ChEBI" id="CHEBI:57540"/>
    </cofactor>
</comment>
<dbReference type="InterPro" id="IPR005886">
    <property type="entry name" value="UDP_G4E"/>
</dbReference>
<dbReference type="GO" id="GO:0003978">
    <property type="term" value="F:UDP-glucose 4-epimerase activity"/>
    <property type="evidence" value="ECO:0007669"/>
    <property type="project" value="UniProtKB-UniRule"/>
</dbReference>
<evidence type="ECO:0000259" key="12">
    <source>
        <dbReference type="Pfam" id="PF01370"/>
    </source>
</evidence>
<evidence type="ECO:0000256" key="1">
    <source>
        <dbReference type="ARBA" id="ARBA00000083"/>
    </source>
</evidence>
<feature type="region of interest" description="Disordered" evidence="11">
    <location>
        <begin position="330"/>
        <end position="357"/>
    </location>
</feature>
<evidence type="ECO:0000256" key="6">
    <source>
        <dbReference type="ARBA" id="ARBA00018569"/>
    </source>
</evidence>
<evidence type="ECO:0000256" key="3">
    <source>
        <dbReference type="ARBA" id="ARBA00004947"/>
    </source>
</evidence>
<evidence type="ECO:0000256" key="2">
    <source>
        <dbReference type="ARBA" id="ARBA00001911"/>
    </source>
</evidence>
<dbReference type="EC" id="5.1.3.2" evidence="5 10"/>
<comment type="similarity">
    <text evidence="4 10">Belongs to the NAD(P)-dependent epimerase/dehydratase family.</text>
</comment>
<evidence type="ECO:0000256" key="8">
    <source>
        <dbReference type="ARBA" id="ARBA00023235"/>
    </source>
</evidence>
<evidence type="ECO:0000256" key="9">
    <source>
        <dbReference type="ARBA" id="ARBA00023277"/>
    </source>
</evidence>
<evidence type="ECO:0000256" key="11">
    <source>
        <dbReference type="SAM" id="MobiDB-lite"/>
    </source>
</evidence>